<dbReference type="SUPFAM" id="SSF51556">
    <property type="entry name" value="Metallo-dependent hydrolases"/>
    <property type="match status" value="1"/>
</dbReference>
<evidence type="ECO:0000313" key="8">
    <source>
        <dbReference type="EMBL" id="KOO36235.1"/>
    </source>
</evidence>
<comment type="catalytic activity">
    <reaction evidence="1 7">
        <text>D-glucuronate = D-fructuronate</text>
        <dbReference type="Rhea" id="RHEA:13049"/>
        <dbReference type="ChEBI" id="CHEBI:58720"/>
        <dbReference type="ChEBI" id="CHEBI:59863"/>
        <dbReference type="EC" id="5.3.1.12"/>
    </reaction>
</comment>
<dbReference type="GO" id="GO:0008880">
    <property type="term" value="F:glucuronate isomerase activity"/>
    <property type="evidence" value="ECO:0007669"/>
    <property type="project" value="UniProtKB-UniRule"/>
</dbReference>
<protein>
    <recommendedName>
        <fullName evidence="5 7">Uronate isomerase</fullName>
        <ecNumber evidence="4 7">5.3.1.12</ecNumber>
    </recommendedName>
    <alternativeName>
        <fullName evidence="7">Glucuronate isomerase</fullName>
    </alternativeName>
    <alternativeName>
        <fullName evidence="7">Uronic isomerase</fullName>
    </alternativeName>
</protein>
<evidence type="ECO:0000256" key="1">
    <source>
        <dbReference type="ARBA" id="ARBA00001165"/>
    </source>
</evidence>
<accession>A0A0M0KBL4</accession>
<evidence type="ECO:0000256" key="6">
    <source>
        <dbReference type="ARBA" id="ARBA00023235"/>
    </source>
</evidence>
<dbReference type="Gene3D" id="3.20.20.140">
    <property type="entry name" value="Metal-dependent hydrolases"/>
    <property type="match status" value="1"/>
</dbReference>
<evidence type="ECO:0000256" key="7">
    <source>
        <dbReference type="HAMAP-Rule" id="MF_00675"/>
    </source>
</evidence>
<dbReference type="EC" id="5.3.1.12" evidence="4 7"/>
<dbReference type="PANTHER" id="PTHR30068:SF4">
    <property type="entry name" value="URONATE ISOMERASE"/>
    <property type="match status" value="1"/>
</dbReference>
<evidence type="ECO:0000256" key="5">
    <source>
        <dbReference type="ARBA" id="ARBA00020555"/>
    </source>
</evidence>
<comment type="pathway">
    <text evidence="2 7">Carbohydrate metabolism; pentose and glucuronate interconversion.</text>
</comment>
<dbReference type="EMBL" id="LILD01000014">
    <property type="protein sequence ID" value="KOO36235.1"/>
    <property type="molecule type" value="Genomic_DNA"/>
</dbReference>
<dbReference type="RefSeq" id="WP_053432463.1">
    <property type="nucleotide sequence ID" value="NZ_CP040441.1"/>
</dbReference>
<dbReference type="NCBIfam" id="NF002794">
    <property type="entry name" value="PRK02925.1"/>
    <property type="match status" value="1"/>
</dbReference>
<dbReference type="Pfam" id="PF02614">
    <property type="entry name" value="UxaC"/>
    <property type="match status" value="1"/>
</dbReference>
<dbReference type="InterPro" id="IPR032466">
    <property type="entry name" value="Metal_Hydrolase"/>
</dbReference>
<dbReference type="InterPro" id="IPR003766">
    <property type="entry name" value="Uronate_isomerase"/>
</dbReference>
<dbReference type="GO" id="GO:0042840">
    <property type="term" value="P:D-glucuronate catabolic process"/>
    <property type="evidence" value="ECO:0007669"/>
    <property type="project" value="TreeGrafter"/>
</dbReference>
<dbReference type="GeneID" id="87596277"/>
<dbReference type="PANTHER" id="PTHR30068">
    <property type="entry name" value="URONATE ISOMERASE"/>
    <property type="match status" value="1"/>
</dbReference>
<dbReference type="PATRIC" id="fig|136160.3.peg.3728"/>
<comment type="similarity">
    <text evidence="3 7">Belongs to the metallo-dependent hydrolases superfamily. Uronate isomerase family.</text>
</comment>
<dbReference type="UniPathway" id="UPA00246"/>
<keyword evidence="6 7" id="KW-0413">Isomerase</keyword>
<name>A0A0M0KBL4_ALKHA</name>
<evidence type="ECO:0000256" key="4">
    <source>
        <dbReference type="ARBA" id="ARBA00012546"/>
    </source>
</evidence>
<reference evidence="8" key="1">
    <citation type="submission" date="2015-08" db="EMBL/GenBank/DDBJ databases">
        <title>Complete DNA Sequence of Pseudomonas syringae pv. actinidiae, the Causal Agent of Kiwifruit Canker Disease.</title>
        <authorList>
            <person name="Rikkerink E.H.A."/>
            <person name="Fineran P.C."/>
        </authorList>
    </citation>
    <scope>NUCLEOTIDE SEQUENCE</scope>
    <source>
        <strain evidence="8">DSM 13666</strain>
    </source>
</reference>
<gene>
    <name evidence="7" type="primary">uxaC</name>
    <name evidence="8" type="ORF">AMD02_18790</name>
</gene>
<dbReference type="HAMAP" id="MF_00675">
    <property type="entry name" value="UxaC"/>
    <property type="match status" value="1"/>
</dbReference>
<dbReference type="AlphaFoldDB" id="A0A0M0KBL4"/>
<comment type="caution">
    <text evidence="8">The sequence shown here is derived from an EMBL/GenBank/DDBJ whole genome shotgun (WGS) entry which is preliminary data.</text>
</comment>
<evidence type="ECO:0000256" key="3">
    <source>
        <dbReference type="ARBA" id="ARBA00008397"/>
    </source>
</evidence>
<dbReference type="GO" id="GO:0019698">
    <property type="term" value="P:D-galacturonate catabolic process"/>
    <property type="evidence" value="ECO:0007669"/>
    <property type="project" value="TreeGrafter"/>
</dbReference>
<comment type="catalytic activity">
    <reaction evidence="7">
        <text>aldehydo-D-galacturonate = keto-D-tagaturonate</text>
        <dbReference type="Rhea" id="RHEA:27702"/>
        <dbReference type="ChEBI" id="CHEBI:12952"/>
        <dbReference type="ChEBI" id="CHEBI:17886"/>
    </reaction>
</comment>
<organism evidence="8">
    <name type="scientific">Halalkalibacterium halodurans</name>
    <name type="common">Bacillus halodurans</name>
    <dbReference type="NCBI Taxonomy" id="86665"/>
    <lineage>
        <taxon>Bacteria</taxon>
        <taxon>Bacillati</taxon>
        <taxon>Bacillota</taxon>
        <taxon>Bacilli</taxon>
        <taxon>Bacillales</taxon>
        <taxon>Bacillaceae</taxon>
        <taxon>Halalkalibacterium (ex Joshi et al. 2022)</taxon>
    </lineage>
</organism>
<dbReference type="Gene3D" id="1.10.2020.10">
    <property type="entry name" value="uronate isomerase, domain 2, chain A"/>
    <property type="match status" value="1"/>
</dbReference>
<sequence>MTNFLSEDFLLMNEYDRELYYTFAKNMPICDYHCHLSPQEIWENRPFENMTKAWLGGDHYKWRAMRLNGVREEFITGDAPDKEKFLAWAKTVPKTIGNPLYHWTHMELKTYFHFHQPLDETNGENVWDACNRLLQQEAFTPRALIERSNVRAIGTTDDPTDSLLYHQKLQADDTFHVKVIPTFRPDGALKIEQGSFADWVAKLSDVTGKSIDTLDAFLHALKERLTYFDKHGCRSSDHDMTEVPFVEVSEQEAHHIFRKRLANEDLTKVENEKYKTFLMTWLGKEYAARGWVMQWHIGVMRNNNSRMLHKLGPDTGFDSIGDGQIAHATAKLLDLLDKQGALPKTILYCVNPNANYILASMIGNFTESGVRGKVQFGSAWWFNDHIDGMRRQLTDLASVGLLSNFIGMLTDSRSFLSYPRHDYFRRILCQLIGSWIKEGQLPPDMERWGQIVQDICYNNVVDYFDMKETVRL</sequence>
<evidence type="ECO:0000256" key="2">
    <source>
        <dbReference type="ARBA" id="ARBA00004892"/>
    </source>
</evidence>
<proteinExistence type="inferred from homology"/>